<keyword evidence="2" id="KW-1185">Reference proteome</keyword>
<gene>
    <name evidence="1" type="ORF">CPSG_04501</name>
</gene>
<dbReference type="HOGENOM" id="CLU_1981462_0_0_1"/>
<protein>
    <submittedName>
        <fullName evidence="1">Uncharacterized protein</fullName>
    </submittedName>
</protein>
<accession>E9D4G2</accession>
<reference evidence="2" key="2">
    <citation type="submission" date="2010-03" db="EMBL/GenBank/DDBJ databases">
        <title>The genome sequence of Coccidioides posadasii strain Silveira.</title>
        <authorList>
            <consortium name="The Broad Institute Genome Sequencing Center for Infectious Disease"/>
            <person name="Neafsey D."/>
            <person name="Orbach M."/>
            <person name="Henn M.R."/>
            <person name="Cole G.T."/>
            <person name="Galgiani J."/>
            <person name="Gardner M.J."/>
            <person name="Kirkland T.N."/>
            <person name="Taylor J.W."/>
            <person name="Young S.K."/>
            <person name="Zeng Q."/>
            <person name="Koehrsen M."/>
            <person name="Alvarado L."/>
            <person name="Berlin A."/>
            <person name="Borenstein D."/>
            <person name="Chapman S.B."/>
            <person name="Chen Z."/>
            <person name="Engels R."/>
            <person name="Freedman E."/>
            <person name="Gellesch M."/>
            <person name="Goldberg J."/>
            <person name="Griggs A."/>
            <person name="Gujja S."/>
            <person name="Heilman E."/>
            <person name="Heiman D."/>
            <person name="Howarth C."/>
            <person name="Jen D."/>
            <person name="Larson L."/>
            <person name="Mehta T."/>
            <person name="Neiman D."/>
            <person name="Park D."/>
            <person name="Pearson M."/>
            <person name="Richards J."/>
            <person name="Roberts A."/>
            <person name="Saif S."/>
            <person name="Shea T."/>
            <person name="Shenoy N."/>
            <person name="Sisk P."/>
            <person name="Stolte C."/>
            <person name="Sykes S."/>
            <person name="Walk T."/>
            <person name="White J."/>
            <person name="Yandava C."/>
            <person name="Haas B."/>
            <person name="Nusbaum C."/>
            <person name="Birren B."/>
        </authorList>
    </citation>
    <scope>NUCLEOTIDE SEQUENCE [LARGE SCALE GENOMIC DNA]</scope>
    <source>
        <strain evidence="2">RMSCC 757 / Silveira</strain>
    </source>
</reference>
<dbReference type="AlphaFoldDB" id="E9D4G2"/>
<dbReference type="VEuPathDB" id="FungiDB:CPSG_04501"/>
<reference evidence="2" key="1">
    <citation type="journal article" date="2010" name="Genome Res.">
        <title>Population genomic sequencing of Coccidioides fungi reveals recent hybridization and transposon control.</title>
        <authorList>
            <person name="Neafsey D.E."/>
            <person name="Barker B.M."/>
            <person name="Sharpton T.J."/>
            <person name="Stajich J.E."/>
            <person name="Park D.J."/>
            <person name="Whiston E."/>
            <person name="Hung C.-Y."/>
            <person name="McMahan C."/>
            <person name="White J."/>
            <person name="Sykes S."/>
            <person name="Heiman D."/>
            <person name="Young S."/>
            <person name="Zeng Q."/>
            <person name="Abouelleil A."/>
            <person name="Aftuck L."/>
            <person name="Bessette D."/>
            <person name="Brown A."/>
            <person name="FitzGerald M."/>
            <person name="Lui A."/>
            <person name="Macdonald J.P."/>
            <person name="Priest M."/>
            <person name="Orbach M.J."/>
            <person name="Galgiani J.N."/>
            <person name="Kirkland T.N."/>
            <person name="Cole G.T."/>
            <person name="Birren B.W."/>
            <person name="Henn M.R."/>
            <person name="Taylor J.W."/>
            <person name="Rounsley S.D."/>
        </authorList>
    </citation>
    <scope>NUCLEOTIDE SEQUENCE [LARGE SCALE GENOMIC DNA]</scope>
    <source>
        <strain evidence="2">RMSCC 757 / Silveira</strain>
    </source>
</reference>
<proteinExistence type="predicted"/>
<dbReference type="EMBL" id="GL636491">
    <property type="protein sequence ID" value="EFW18956.1"/>
    <property type="molecule type" value="Genomic_DNA"/>
</dbReference>
<dbReference type="Proteomes" id="UP000002497">
    <property type="component" value="Unassembled WGS sequence"/>
</dbReference>
<organism evidence="2">
    <name type="scientific">Coccidioides posadasii (strain RMSCC 757 / Silveira)</name>
    <name type="common">Valley fever fungus</name>
    <dbReference type="NCBI Taxonomy" id="443226"/>
    <lineage>
        <taxon>Eukaryota</taxon>
        <taxon>Fungi</taxon>
        <taxon>Dikarya</taxon>
        <taxon>Ascomycota</taxon>
        <taxon>Pezizomycotina</taxon>
        <taxon>Eurotiomycetes</taxon>
        <taxon>Eurotiomycetidae</taxon>
        <taxon>Onygenales</taxon>
        <taxon>Onygenaceae</taxon>
        <taxon>Coccidioides</taxon>
    </lineage>
</organism>
<evidence type="ECO:0000313" key="2">
    <source>
        <dbReference type="Proteomes" id="UP000002497"/>
    </source>
</evidence>
<sequence length="126" mass="13947">MFDWSRQLERKSDVFRGVSSTSAISKAERSRFKPGSISLGTNVGSSGRTSWSCLMPCQRSNLQYGFPGLPSFPCIRIQSTTVDGLQHHRHSVSDDLRIHEHITALLIIDLRNAIAAGYPPQVSFTA</sequence>
<name>E9D4G2_COCPS</name>
<evidence type="ECO:0000313" key="1">
    <source>
        <dbReference type="EMBL" id="EFW18956.1"/>
    </source>
</evidence>